<dbReference type="SUPFAM" id="SSF50800">
    <property type="entry name" value="PK beta-barrel domain-like"/>
    <property type="match status" value="1"/>
</dbReference>
<feature type="domain" description="MOSC" evidence="2">
    <location>
        <begin position="207"/>
        <end position="370"/>
    </location>
</feature>
<dbReference type="PANTHER" id="PTHR14237:SF34">
    <property type="entry name" value="MOSC DOMAIN PROTEIN (AFU_ORTHOLOGUE AFUA_2G07820)"/>
    <property type="match status" value="1"/>
</dbReference>
<evidence type="ECO:0000313" key="4">
    <source>
        <dbReference type="Proteomes" id="UP001363622"/>
    </source>
</evidence>
<dbReference type="EMBL" id="JBBPHU010000010">
    <property type="protein sequence ID" value="KAK7512825.1"/>
    <property type="molecule type" value="Genomic_DNA"/>
</dbReference>
<protein>
    <submittedName>
        <fullName evidence="3">MOSC domain protein</fullName>
    </submittedName>
</protein>
<evidence type="ECO:0000259" key="2">
    <source>
        <dbReference type="PROSITE" id="PS51340"/>
    </source>
</evidence>
<feature type="region of interest" description="Disordered" evidence="1">
    <location>
        <begin position="161"/>
        <end position="182"/>
    </location>
</feature>
<name>A0ABR1KE42_9PEZI</name>
<dbReference type="Proteomes" id="UP001363622">
    <property type="component" value="Unassembled WGS sequence"/>
</dbReference>
<dbReference type="Pfam" id="PF03476">
    <property type="entry name" value="MOSC_N"/>
    <property type="match status" value="1"/>
</dbReference>
<keyword evidence="4" id="KW-1185">Reference proteome</keyword>
<dbReference type="InterPro" id="IPR005303">
    <property type="entry name" value="MOCOS_middle"/>
</dbReference>
<comment type="caution">
    <text evidence="3">The sequence shown here is derived from an EMBL/GenBank/DDBJ whole genome shotgun (WGS) entry which is preliminary data.</text>
</comment>
<proteinExistence type="predicted"/>
<dbReference type="Pfam" id="PF03473">
    <property type="entry name" value="MOSC"/>
    <property type="match status" value="1"/>
</dbReference>
<organism evidence="3 4">
    <name type="scientific">Phyllosticta citriasiana</name>
    <dbReference type="NCBI Taxonomy" id="595635"/>
    <lineage>
        <taxon>Eukaryota</taxon>
        <taxon>Fungi</taxon>
        <taxon>Dikarya</taxon>
        <taxon>Ascomycota</taxon>
        <taxon>Pezizomycotina</taxon>
        <taxon>Dothideomycetes</taxon>
        <taxon>Dothideomycetes incertae sedis</taxon>
        <taxon>Botryosphaeriales</taxon>
        <taxon>Phyllostictaceae</taxon>
        <taxon>Phyllosticta</taxon>
    </lineage>
</organism>
<sequence length="387" mass="42710">MKISQIYQYPIKALRPSSTPSATITAQGFKYDRRYMLLHVQPDGSFKNVHVAHYPEATLFTTSMTEPAGDDDRGTITITYNPPQGNLNGKPDAPATLTIPLVPDMTGLRQLEILMHRSPTRAYDMGPEYATWFSKYFGFQVVLAYLGPYGREVLMSVGPDRPVQKRDEQGNSATPAADSSTSWLSNITSSLPSIPLFGWLGGYLRSAWAGGATRVEPGSKAQHLDAADPELTFADCAPYLVVSETSLDELSSRIPGDYQVDVTKFRPNIIIEGCALPWDEDFWGELSFGTDSSPSSMTLVHNCARCPSINIDYKTGAPGKGNDGLVLKAMQKDRRVDKGAKWNPVFGRYGFTPKADTGKRVRVGGDVHVVRRIEERTRFDWPGIYGN</sequence>
<evidence type="ECO:0000256" key="1">
    <source>
        <dbReference type="SAM" id="MobiDB-lite"/>
    </source>
</evidence>
<evidence type="ECO:0000313" key="3">
    <source>
        <dbReference type="EMBL" id="KAK7512825.1"/>
    </source>
</evidence>
<dbReference type="InterPro" id="IPR011037">
    <property type="entry name" value="Pyrv_Knase-like_insert_dom_sf"/>
</dbReference>
<dbReference type="PROSITE" id="PS51340">
    <property type="entry name" value="MOSC"/>
    <property type="match status" value="1"/>
</dbReference>
<reference evidence="3 4" key="1">
    <citation type="submission" date="2024-04" db="EMBL/GenBank/DDBJ databases">
        <title>Phyllosticta paracitricarpa is synonymous to the EU quarantine fungus P. citricarpa based on phylogenomic analyses.</title>
        <authorList>
            <consortium name="Lawrence Berkeley National Laboratory"/>
            <person name="Van Ingen-Buijs V.A."/>
            <person name="Van Westerhoven A.C."/>
            <person name="Haridas S."/>
            <person name="Skiadas P."/>
            <person name="Martin F."/>
            <person name="Groenewald J.Z."/>
            <person name="Crous P.W."/>
            <person name="Seidl M.F."/>
        </authorList>
    </citation>
    <scope>NUCLEOTIDE SEQUENCE [LARGE SCALE GENOMIC DNA]</scope>
    <source>
        <strain evidence="3 4">CBS 123371</strain>
    </source>
</reference>
<accession>A0ABR1KE42</accession>
<dbReference type="SUPFAM" id="SSF141673">
    <property type="entry name" value="MOSC N-terminal domain-like"/>
    <property type="match status" value="1"/>
</dbReference>
<gene>
    <name evidence="3" type="ORF">IWZ03DRAFT_417009</name>
</gene>
<dbReference type="PANTHER" id="PTHR14237">
    <property type="entry name" value="MOLYBDOPTERIN COFACTOR SULFURASE MOSC"/>
    <property type="match status" value="1"/>
</dbReference>
<dbReference type="InterPro" id="IPR005302">
    <property type="entry name" value="MoCF_Sase_C"/>
</dbReference>